<dbReference type="InterPro" id="IPR036345">
    <property type="entry name" value="ExoRNase_PH_dom2_sf"/>
</dbReference>
<dbReference type="Proteomes" id="UP001217754">
    <property type="component" value="Chromosome 2"/>
</dbReference>
<dbReference type="Pfam" id="PF01138">
    <property type="entry name" value="RNase_PH"/>
    <property type="match status" value="1"/>
</dbReference>
<name>A0AAF0J9J3_9BASI</name>
<dbReference type="GeneID" id="85225430"/>
<dbReference type="EMBL" id="CP119959">
    <property type="protein sequence ID" value="WFD38817.1"/>
    <property type="molecule type" value="Genomic_DNA"/>
</dbReference>
<dbReference type="GO" id="GO:0005730">
    <property type="term" value="C:nucleolus"/>
    <property type="evidence" value="ECO:0007669"/>
    <property type="project" value="TreeGrafter"/>
</dbReference>
<dbReference type="CDD" id="cd11371">
    <property type="entry name" value="RNase_PH_MTR3"/>
    <property type="match status" value="1"/>
</dbReference>
<keyword evidence="11" id="KW-1185">Reference proteome</keyword>
<reference evidence="10" key="1">
    <citation type="submission" date="2023-03" db="EMBL/GenBank/DDBJ databases">
        <title>Mating type loci evolution in Malassezia.</title>
        <authorList>
            <person name="Coelho M.A."/>
        </authorList>
    </citation>
    <scope>NUCLEOTIDE SEQUENCE</scope>
    <source>
        <strain evidence="10">CBS 9431</strain>
    </source>
</reference>
<dbReference type="InterPro" id="IPR001247">
    <property type="entry name" value="ExoRNase_PH_dom1"/>
</dbReference>
<dbReference type="Gene3D" id="3.30.230.70">
    <property type="entry name" value="GHMP Kinase, N-terminal domain"/>
    <property type="match status" value="1"/>
</dbReference>
<accession>A0AAF0J9J3</accession>
<dbReference type="GO" id="GO:0071028">
    <property type="term" value="P:nuclear mRNA surveillance"/>
    <property type="evidence" value="ECO:0007669"/>
    <property type="project" value="TreeGrafter"/>
</dbReference>
<feature type="domain" description="Exoribonuclease phosphorolytic" evidence="9">
    <location>
        <begin position="90"/>
        <end position="218"/>
    </location>
</feature>
<dbReference type="PANTHER" id="PTHR11953:SF2">
    <property type="entry name" value="EXOSOME COMPLEX COMPONENT MTR3"/>
    <property type="match status" value="1"/>
</dbReference>
<evidence type="ECO:0000256" key="8">
    <source>
        <dbReference type="ARBA" id="ARBA00023242"/>
    </source>
</evidence>
<dbReference type="GO" id="GO:0071051">
    <property type="term" value="P:poly(A)-dependent snoRNA 3'-end processing"/>
    <property type="evidence" value="ECO:0007669"/>
    <property type="project" value="TreeGrafter"/>
</dbReference>
<dbReference type="GO" id="GO:0016075">
    <property type="term" value="P:rRNA catabolic process"/>
    <property type="evidence" value="ECO:0007669"/>
    <property type="project" value="TreeGrafter"/>
</dbReference>
<keyword evidence="6" id="KW-0271">Exosome</keyword>
<keyword evidence="4" id="KW-0963">Cytoplasm</keyword>
<protein>
    <submittedName>
        <fullName evidence="10">3'-5'-exoribonuclease</fullName>
    </submittedName>
</protein>
<organism evidence="10 11">
    <name type="scientific">Malassezia japonica</name>
    <dbReference type="NCBI Taxonomy" id="223818"/>
    <lineage>
        <taxon>Eukaryota</taxon>
        <taxon>Fungi</taxon>
        <taxon>Dikarya</taxon>
        <taxon>Basidiomycota</taxon>
        <taxon>Ustilaginomycotina</taxon>
        <taxon>Malasseziomycetes</taxon>
        <taxon>Malasseziales</taxon>
        <taxon>Malasseziaceae</taxon>
        <taxon>Malassezia</taxon>
    </lineage>
</organism>
<dbReference type="InterPro" id="IPR050080">
    <property type="entry name" value="RNase_PH"/>
</dbReference>
<sequence>MTAQFDRRRVNGPEDTFLPLYNVETREGSTTDAPVWALDEQRLLVDPESSSADQLELTTMVLGDDKLPVPRIARREFSKRTENRGILDPRPMFVQIGLVPNASGSALLESGRTKLACAVHGPRQVRGRQYAGQAELNVNFNMAPFCDVQRFKPGKDVESHSSAALVEQALLPAIRLDLLPKASIDVYITVLDMDTSTAGCVALAVTAASAALAEAGIEMYGLVAGATASAIPSLPFKGEVQQQWLVDPSQEEAAHASAHLIVCTMPALGRTTCYSLQGPAHDFGKVQEVSNALVEATSKLHSITAQALYKLS</sequence>
<proteinExistence type="inferred from homology"/>
<evidence type="ECO:0000256" key="4">
    <source>
        <dbReference type="ARBA" id="ARBA00022490"/>
    </source>
</evidence>
<comment type="similarity">
    <text evidence="3">Belongs to the RNase PH family.</text>
</comment>
<dbReference type="RefSeq" id="XP_060121714.1">
    <property type="nucleotide sequence ID" value="XM_060265731.1"/>
</dbReference>
<evidence type="ECO:0000256" key="5">
    <source>
        <dbReference type="ARBA" id="ARBA00022552"/>
    </source>
</evidence>
<dbReference type="GO" id="GO:0003723">
    <property type="term" value="F:RNA binding"/>
    <property type="evidence" value="ECO:0007669"/>
    <property type="project" value="UniProtKB-KW"/>
</dbReference>
<dbReference type="SUPFAM" id="SSF54211">
    <property type="entry name" value="Ribosomal protein S5 domain 2-like"/>
    <property type="match status" value="1"/>
</dbReference>
<dbReference type="GO" id="GO:0000176">
    <property type="term" value="C:nuclear exosome (RNase complex)"/>
    <property type="evidence" value="ECO:0007669"/>
    <property type="project" value="TreeGrafter"/>
</dbReference>
<evidence type="ECO:0000256" key="6">
    <source>
        <dbReference type="ARBA" id="ARBA00022835"/>
    </source>
</evidence>
<evidence type="ECO:0000256" key="1">
    <source>
        <dbReference type="ARBA" id="ARBA00004123"/>
    </source>
</evidence>
<dbReference type="InterPro" id="IPR027408">
    <property type="entry name" value="PNPase/RNase_PH_dom_sf"/>
</dbReference>
<evidence type="ECO:0000256" key="2">
    <source>
        <dbReference type="ARBA" id="ARBA00004496"/>
    </source>
</evidence>
<keyword evidence="8" id="KW-0539">Nucleus</keyword>
<dbReference type="GO" id="GO:0034475">
    <property type="term" value="P:U4 snRNA 3'-end processing"/>
    <property type="evidence" value="ECO:0007669"/>
    <property type="project" value="TreeGrafter"/>
</dbReference>
<keyword evidence="5" id="KW-0698">rRNA processing</keyword>
<dbReference type="GO" id="GO:0006364">
    <property type="term" value="P:rRNA processing"/>
    <property type="evidence" value="ECO:0007669"/>
    <property type="project" value="UniProtKB-KW"/>
</dbReference>
<evidence type="ECO:0000259" key="9">
    <source>
        <dbReference type="Pfam" id="PF01138"/>
    </source>
</evidence>
<evidence type="ECO:0000313" key="10">
    <source>
        <dbReference type="EMBL" id="WFD38817.1"/>
    </source>
</evidence>
<comment type="subcellular location">
    <subcellularLocation>
        <location evidence="2">Cytoplasm</location>
    </subcellularLocation>
    <subcellularLocation>
        <location evidence="1">Nucleus</location>
    </subcellularLocation>
</comment>
<evidence type="ECO:0000256" key="7">
    <source>
        <dbReference type="ARBA" id="ARBA00022884"/>
    </source>
</evidence>
<evidence type="ECO:0000313" key="11">
    <source>
        <dbReference type="Proteomes" id="UP001217754"/>
    </source>
</evidence>
<dbReference type="AlphaFoldDB" id="A0AAF0J9J3"/>
<keyword evidence="7" id="KW-0694">RNA-binding</keyword>
<dbReference type="SUPFAM" id="SSF55666">
    <property type="entry name" value="Ribonuclease PH domain 2-like"/>
    <property type="match status" value="1"/>
</dbReference>
<gene>
    <name evidence="10" type="primary">MTR3</name>
    <name evidence="10" type="ORF">MJAP1_001781</name>
</gene>
<dbReference type="PANTHER" id="PTHR11953">
    <property type="entry name" value="EXOSOME COMPLEX COMPONENT"/>
    <property type="match status" value="1"/>
</dbReference>
<evidence type="ECO:0000256" key="3">
    <source>
        <dbReference type="ARBA" id="ARBA00006678"/>
    </source>
</evidence>
<dbReference type="GO" id="GO:0000177">
    <property type="term" value="C:cytoplasmic exosome (RNase complex)"/>
    <property type="evidence" value="ECO:0007669"/>
    <property type="project" value="TreeGrafter"/>
</dbReference>
<dbReference type="InterPro" id="IPR020568">
    <property type="entry name" value="Ribosomal_Su5_D2-typ_SF"/>
</dbReference>